<name>A0A931CUN9_9BACT</name>
<evidence type="ECO:0000313" key="2">
    <source>
        <dbReference type="Proteomes" id="UP000706172"/>
    </source>
</evidence>
<organism evidence="1 2">
    <name type="scientific">Desulfotignum balticum</name>
    <dbReference type="NCBI Taxonomy" id="115781"/>
    <lineage>
        <taxon>Bacteria</taxon>
        <taxon>Pseudomonadati</taxon>
        <taxon>Thermodesulfobacteriota</taxon>
        <taxon>Desulfobacteria</taxon>
        <taxon>Desulfobacterales</taxon>
        <taxon>Desulfobacteraceae</taxon>
        <taxon>Desulfotignum</taxon>
    </lineage>
</organism>
<dbReference type="EMBL" id="JACCQK010000252">
    <property type="protein sequence ID" value="MBG0779245.1"/>
    <property type="molecule type" value="Genomic_DNA"/>
</dbReference>
<protein>
    <submittedName>
        <fullName evidence="1">Protein phosphatase 2C domain-containing protein</fullName>
    </submittedName>
</protein>
<gene>
    <name evidence="1" type="ORF">H0S81_04900</name>
</gene>
<dbReference type="AlphaFoldDB" id="A0A931CUN9"/>
<comment type="caution">
    <text evidence="1">The sequence shown here is derived from an EMBL/GenBank/DDBJ whole genome shotgun (WGS) entry which is preliminary data.</text>
</comment>
<sequence length="279" mass="31197">MKIETILEKGSARLNEDTLVAQGNLFGVFDGATSLNKTVFEKGKTGGFLASSAARSVFATNHFPLKALAHTANQSIHQHMVRHGVNLTRKENLWSTSAAVVRIQDNNTLEWVQTGDAQIILIYHDNTHEVLVDREDHDYDTLCLWPARGKTGSCGTDARVCEQIRKKRAEMNLTYGVLNGEPHAMDFLLHGRKSLDQINTVLLFTDGLSIPSEKPAKKKDFTPLVTLYRDLGLSGLKHRIRQIEKTDPECRRFPRFKTHDDIAAIAVQNLSPAGHPKEH</sequence>
<dbReference type="SUPFAM" id="SSF81606">
    <property type="entry name" value="PP2C-like"/>
    <property type="match status" value="1"/>
</dbReference>
<dbReference type="Gene3D" id="3.60.40.10">
    <property type="entry name" value="PPM-type phosphatase domain"/>
    <property type="match status" value="1"/>
</dbReference>
<evidence type="ECO:0000313" key="1">
    <source>
        <dbReference type="EMBL" id="MBG0779245.1"/>
    </source>
</evidence>
<reference evidence="1" key="1">
    <citation type="submission" date="2020-07" db="EMBL/GenBank/DDBJ databases">
        <title>Severe corrosion of carbon steel in oil field produced water can be linked to methanogenic archaea containing a special type of NiFe hydrogenase.</title>
        <authorList>
            <person name="Lahme S."/>
            <person name="Mand J."/>
            <person name="Longwell J."/>
            <person name="Smith R."/>
            <person name="Enning D."/>
        </authorList>
    </citation>
    <scope>NUCLEOTIDE SEQUENCE</scope>
    <source>
        <strain evidence="1">MIC098Bin6</strain>
    </source>
</reference>
<dbReference type="Proteomes" id="UP000706172">
    <property type="component" value="Unassembled WGS sequence"/>
</dbReference>
<dbReference type="InterPro" id="IPR036457">
    <property type="entry name" value="PPM-type-like_dom_sf"/>
</dbReference>
<accession>A0A931CUN9</accession>
<proteinExistence type="predicted"/>